<dbReference type="SUPFAM" id="SSF55811">
    <property type="entry name" value="Nudix"/>
    <property type="match status" value="1"/>
</dbReference>
<dbReference type="EMBL" id="JABFDY010000012">
    <property type="protein sequence ID" value="KAF7700136.1"/>
    <property type="molecule type" value="Genomic_DNA"/>
</dbReference>
<dbReference type="GO" id="GO:0046872">
    <property type="term" value="F:metal ion binding"/>
    <property type="evidence" value="ECO:0007669"/>
    <property type="project" value="UniProtKB-KW"/>
</dbReference>
<evidence type="ECO:0000259" key="7">
    <source>
        <dbReference type="PROSITE" id="PS51462"/>
    </source>
</evidence>
<protein>
    <recommendedName>
        <fullName evidence="7">Nudix hydrolase domain-containing protein</fullName>
    </recommendedName>
</protein>
<keyword evidence="5" id="KW-0460">Magnesium</keyword>
<keyword evidence="9" id="KW-1185">Reference proteome</keyword>
<evidence type="ECO:0000313" key="9">
    <source>
        <dbReference type="Proteomes" id="UP000606274"/>
    </source>
</evidence>
<dbReference type="InterPro" id="IPR015797">
    <property type="entry name" value="NUDIX_hydrolase-like_dom_sf"/>
</dbReference>
<dbReference type="CDD" id="cd03426">
    <property type="entry name" value="NUDIX_CoAse_Nudt7"/>
    <property type="match status" value="1"/>
</dbReference>
<comment type="cofactor">
    <cofactor evidence="1">
        <name>Mn(2+)</name>
        <dbReference type="ChEBI" id="CHEBI:29035"/>
    </cofactor>
</comment>
<gene>
    <name evidence="8" type="ORF">HF521_003094</name>
</gene>
<evidence type="ECO:0000256" key="5">
    <source>
        <dbReference type="ARBA" id="ARBA00022842"/>
    </source>
</evidence>
<dbReference type="Gene3D" id="3.90.79.10">
    <property type="entry name" value="Nucleoside Triphosphate Pyrophosphohydrolase"/>
    <property type="match status" value="1"/>
</dbReference>
<feature type="domain" description="Nudix hydrolase" evidence="7">
    <location>
        <begin position="233"/>
        <end position="368"/>
    </location>
</feature>
<dbReference type="Pfam" id="PF00293">
    <property type="entry name" value="NUDIX"/>
    <property type="match status" value="1"/>
</dbReference>
<evidence type="ECO:0000313" key="8">
    <source>
        <dbReference type="EMBL" id="KAF7700136.1"/>
    </source>
</evidence>
<dbReference type="InterPro" id="IPR045121">
    <property type="entry name" value="CoAse"/>
</dbReference>
<dbReference type="GO" id="GO:0010945">
    <property type="term" value="F:coenzyme A diphosphatase activity"/>
    <property type="evidence" value="ECO:0007669"/>
    <property type="project" value="InterPro"/>
</dbReference>
<evidence type="ECO:0000256" key="3">
    <source>
        <dbReference type="ARBA" id="ARBA00022723"/>
    </source>
</evidence>
<comment type="caution">
    <text evidence="8">The sequence shown here is derived from an EMBL/GenBank/DDBJ whole genome shotgun (WGS) entry which is preliminary data.</text>
</comment>
<dbReference type="PANTHER" id="PTHR12992:SF11">
    <property type="entry name" value="MITOCHONDRIAL COENZYME A DIPHOSPHATASE NUDT8"/>
    <property type="match status" value="1"/>
</dbReference>
<keyword evidence="3" id="KW-0479">Metal-binding</keyword>
<keyword evidence="6" id="KW-0464">Manganese</keyword>
<accession>A0A8T0B708</accession>
<keyword evidence="4" id="KW-0378">Hydrolase</keyword>
<name>A0A8T0B708_SILME</name>
<dbReference type="PROSITE" id="PS51462">
    <property type="entry name" value="NUDIX"/>
    <property type="match status" value="1"/>
</dbReference>
<organism evidence="8 9">
    <name type="scientific">Silurus meridionalis</name>
    <name type="common">Southern catfish</name>
    <name type="synonym">Silurus soldatovi meridionalis</name>
    <dbReference type="NCBI Taxonomy" id="175797"/>
    <lineage>
        <taxon>Eukaryota</taxon>
        <taxon>Metazoa</taxon>
        <taxon>Chordata</taxon>
        <taxon>Craniata</taxon>
        <taxon>Vertebrata</taxon>
        <taxon>Euteleostomi</taxon>
        <taxon>Actinopterygii</taxon>
        <taxon>Neopterygii</taxon>
        <taxon>Teleostei</taxon>
        <taxon>Ostariophysi</taxon>
        <taxon>Siluriformes</taxon>
        <taxon>Siluridae</taxon>
        <taxon>Silurus</taxon>
    </lineage>
</organism>
<reference evidence="8" key="1">
    <citation type="submission" date="2020-08" db="EMBL/GenBank/DDBJ databases">
        <title>Chromosome-level assembly of Southern catfish (Silurus meridionalis) provides insights into visual adaptation to the nocturnal and benthic lifestyles.</title>
        <authorList>
            <person name="Zhang Y."/>
            <person name="Wang D."/>
            <person name="Peng Z."/>
        </authorList>
    </citation>
    <scope>NUCLEOTIDE SEQUENCE</scope>
    <source>
        <strain evidence="8">SWU-2019-XX</strain>
        <tissue evidence="8">Muscle</tissue>
    </source>
</reference>
<comment type="cofactor">
    <cofactor evidence="2">
        <name>Mg(2+)</name>
        <dbReference type="ChEBI" id="CHEBI:18420"/>
    </cofactor>
</comment>
<evidence type="ECO:0000256" key="2">
    <source>
        <dbReference type="ARBA" id="ARBA00001946"/>
    </source>
</evidence>
<dbReference type="AlphaFoldDB" id="A0A8T0B708"/>
<dbReference type="InterPro" id="IPR000086">
    <property type="entry name" value="NUDIX_hydrolase_dom"/>
</dbReference>
<dbReference type="PANTHER" id="PTHR12992">
    <property type="entry name" value="NUDIX HYDROLASE"/>
    <property type="match status" value="1"/>
</dbReference>
<dbReference type="Proteomes" id="UP000606274">
    <property type="component" value="Unassembled WGS sequence"/>
</dbReference>
<evidence type="ECO:0000256" key="6">
    <source>
        <dbReference type="ARBA" id="ARBA00023211"/>
    </source>
</evidence>
<sequence length="400" mass="45247">MFRSAKYLVSACVRGNHRSLFGTFSKSMKNVGERLCNGFLSKPICIVNSVKGAQMKHLHISEPKNSKYVSEKALRKPSSWLVSISADNTTNFLSVCKINVSIPNCYSTTISDHFILWDCVPNKSLLPENHTSNHQCPRYKWRTNLNSNRKSQKIYHKTRNASFTKSYEIIKGPGTFYQERWHDIGPLKSQVCGLHRRVPQQAAFEDCLSAKNEERCRVHLQSNIALYEKQRGKRWAAVLVSLCTVGEEPALLFTLRSSKLRGKHKGDVSFAGGKQDPSDKNIVETALREAREELGINVTENEVWGLLKPLNDVSGMMIAPVLANLGPLETLTLRPNPCEVEEIFTVTVAHLCKPQNRGYTHFRAGNRYGYTLPVFHSEKYRIWGLTAIALDQTLKLIMPV</sequence>
<evidence type="ECO:0000256" key="4">
    <source>
        <dbReference type="ARBA" id="ARBA00022801"/>
    </source>
</evidence>
<proteinExistence type="predicted"/>
<evidence type="ECO:0000256" key="1">
    <source>
        <dbReference type="ARBA" id="ARBA00001936"/>
    </source>
</evidence>